<feature type="binding site" evidence="9">
    <location>
        <position position="125"/>
    </location>
    <ligand>
        <name>FMN</name>
        <dbReference type="ChEBI" id="CHEBI:58210"/>
    </ligand>
</feature>
<dbReference type="EMBL" id="PCWA01000097">
    <property type="protein sequence ID" value="PIQ88527.1"/>
    <property type="molecule type" value="Genomic_DNA"/>
</dbReference>
<comment type="pathway">
    <text evidence="2 9">Pyrimidine metabolism; UMP biosynthesis via de novo pathway.</text>
</comment>
<feature type="binding site" evidence="9">
    <location>
        <position position="44"/>
    </location>
    <ligand>
        <name>substrate</name>
    </ligand>
</feature>
<dbReference type="SUPFAM" id="SSF51395">
    <property type="entry name" value="FMN-linked oxidoreductases"/>
    <property type="match status" value="1"/>
</dbReference>
<protein>
    <recommendedName>
        <fullName evidence="9">Dihydroorotate dehydrogenase</fullName>
        <shortName evidence="9">DHOD</shortName>
        <shortName evidence="9">DHODase</shortName>
        <shortName evidence="9">DHOdehase</shortName>
        <ecNumber evidence="9">1.3.-.-</ecNumber>
    </recommendedName>
</protein>
<feature type="binding site" evidence="9">
    <location>
        <begin position="44"/>
        <end position="45"/>
    </location>
    <ligand>
        <name>FMN</name>
        <dbReference type="ChEBI" id="CHEBI:58210"/>
    </ligand>
</feature>
<dbReference type="GO" id="GO:0006207">
    <property type="term" value="P:'de novo' pyrimidine nucleobase biosynthetic process"/>
    <property type="evidence" value="ECO:0007669"/>
    <property type="project" value="InterPro"/>
</dbReference>
<comment type="similarity">
    <text evidence="3 9">Belongs to the dihydroorotate dehydrogenase family. Type 1 subfamily.</text>
</comment>
<evidence type="ECO:0000256" key="3">
    <source>
        <dbReference type="ARBA" id="ARBA00008008"/>
    </source>
</evidence>
<sequence length="301" mass="32097">MNTEIFLGALRLKNPVLAASGTFGYGEEFKDFLKPKDIGAIVTKTITFSPRQGNLPPRITETAAGMLNSIGLENKGLDDFIKNKAPGFRKLKTPVIVSIAGDSPREYGELAKKLCAAGISAIELNLSCPNLKNSKLISQDPKTTYEVVKAVRKAAKAAIIAKLTPNVTDIREIAIAAEEAGADSVSLVNTFLGMGIDVNTRRPRLGNITGGLSGPAIKPIALRMVWETAGVVKIPVVGMGGIMTADEALEFIIAGASAVEIGTANFIEPKTSLNVVSGIKDYMRKNKIKDIKELIGSIRYK</sequence>
<comment type="caution">
    <text evidence="11">The sequence shown here is derived from an EMBL/GenBank/DDBJ whole genome shotgun (WGS) entry which is preliminary data.</text>
</comment>
<organism evidence="11 12">
    <name type="scientific">Candidatus Ghiorseimicrobium undicola</name>
    <dbReference type="NCBI Taxonomy" id="1974746"/>
    <lineage>
        <taxon>Bacteria</taxon>
        <taxon>Pseudomonadati</taxon>
        <taxon>Candidatus Omnitrophota</taxon>
        <taxon>Candidatus Ghiorseimicrobium</taxon>
    </lineage>
</organism>
<dbReference type="PROSITE" id="PS00911">
    <property type="entry name" value="DHODEHASE_1"/>
    <property type="match status" value="1"/>
</dbReference>
<dbReference type="GO" id="GO:0004152">
    <property type="term" value="F:dihydroorotate dehydrogenase activity"/>
    <property type="evidence" value="ECO:0007669"/>
    <property type="project" value="UniProtKB-UniRule"/>
</dbReference>
<feature type="binding site" evidence="9">
    <location>
        <position position="214"/>
    </location>
    <ligand>
        <name>FMN</name>
        <dbReference type="ChEBI" id="CHEBI:58210"/>
    </ligand>
</feature>
<dbReference type="AlphaFoldDB" id="A0A2H0LVZ7"/>
<keyword evidence="5 9" id="KW-0285">Flavoprotein</keyword>
<proteinExistence type="inferred from homology"/>
<evidence type="ECO:0000256" key="5">
    <source>
        <dbReference type="ARBA" id="ARBA00022630"/>
    </source>
</evidence>
<evidence type="ECO:0000256" key="8">
    <source>
        <dbReference type="ARBA" id="ARBA00023002"/>
    </source>
</evidence>
<evidence type="ECO:0000259" key="10">
    <source>
        <dbReference type="Pfam" id="PF01180"/>
    </source>
</evidence>
<dbReference type="GO" id="GO:0005737">
    <property type="term" value="C:cytoplasm"/>
    <property type="evidence" value="ECO:0007669"/>
    <property type="project" value="UniProtKB-SubCell"/>
</dbReference>
<dbReference type="InterPro" id="IPR024920">
    <property type="entry name" value="Dihydroorotate_DH_1"/>
</dbReference>
<dbReference type="PANTHER" id="PTHR48109">
    <property type="entry name" value="DIHYDROOROTATE DEHYDROGENASE (QUINONE), MITOCHONDRIAL-RELATED"/>
    <property type="match status" value="1"/>
</dbReference>
<feature type="active site" description="Nucleophile" evidence="9">
    <location>
        <position position="128"/>
    </location>
</feature>
<dbReference type="UniPathway" id="UPA00070"/>
<dbReference type="InterPro" id="IPR050074">
    <property type="entry name" value="DHO_dehydrogenase"/>
</dbReference>
<dbReference type="InterPro" id="IPR013785">
    <property type="entry name" value="Aldolase_TIM"/>
</dbReference>
<dbReference type="InterPro" id="IPR005720">
    <property type="entry name" value="Dihydroorotate_DH_cat"/>
</dbReference>
<feature type="binding site" evidence="9">
    <location>
        <begin position="262"/>
        <end position="263"/>
    </location>
    <ligand>
        <name>FMN</name>
        <dbReference type="ChEBI" id="CHEBI:58210"/>
    </ligand>
</feature>
<feature type="binding site" evidence="9">
    <location>
        <position position="162"/>
    </location>
    <ligand>
        <name>FMN</name>
        <dbReference type="ChEBI" id="CHEBI:58210"/>
    </ligand>
</feature>
<comment type="subcellular location">
    <subcellularLocation>
        <location evidence="1 9">Cytoplasm</location>
    </subcellularLocation>
</comment>
<feature type="binding site" evidence="9">
    <location>
        <position position="20"/>
    </location>
    <ligand>
        <name>FMN</name>
        <dbReference type="ChEBI" id="CHEBI:58210"/>
    </ligand>
</feature>
<reference evidence="11 12" key="1">
    <citation type="submission" date="2017-09" db="EMBL/GenBank/DDBJ databases">
        <title>Depth-based differentiation of microbial function through sediment-hosted aquifers and enrichment of novel symbionts in the deep terrestrial subsurface.</title>
        <authorList>
            <person name="Probst A.J."/>
            <person name="Ladd B."/>
            <person name="Jarett J.K."/>
            <person name="Geller-Mcgrath D.E."/>
            <person name="Sieber C.M."/>
            <person name="Emerson J.B."/>
            <person name="Anantharaman K."/>
            <person name="Thomas B.C."/>
            <person name="Malmstrom R."/>
            <person name="Stieglmeier M."/>
            <person name="Klingl A."/>
            <person name="Woyke T."/>
            <person name="Ryan C.M."/>
            <person name="Banfield J.F."/>
        </authorList>
    </citation>
    <scope>NUCLEOTIDE SEQUENCE [LARGE SCALE GENOMIC DNA]</scope>
    <source>
        <strain evidence="11">CG11_big_fil_rev_8_21_14_0_20_42_13</strain>
    </source>
</reference>
<dbReference type="InterPro" id="IPR001295">
    <property type="entry name" value="Dihydroorotate_DH_CS"/>
</dbReference>
<gene>
    <name evidence="9" type="primary">pyrD</name>
    <name evidence="11" type="ORF">COV72_07820</name>
</gene>
<evidence type="ECO:0000256" key="6">
    <source>
        <dbReference type="ARBA" id="ARBA00022643"/>
    </source>
</evidence>
<dbReference type="Gene3D" id="3.20.20.70">
    <property type="entry name" value="Aldolase class I"/>
    <property type="match status" value="1"/>
</dbReference>
<comment type="catalytic activity">
    <reaction evidence="9">
        <text>(S)-dihydroorotate + A = orotate + AH2</text>
        <dbReference type="Rhea" id="RHEA:18073"/>
        <dbReference type="ChEBI" id="CHEBI:13193"/>
        <dbReference type="ChEBI" id="CHEBI:17499"/>
        <dbReference type="ChEBI" id="CHEBI:30839"/>
        <dbReference type="ChEBI" id="CHEBI:30864"/>
    </reaction>
</comment>
<evidence type="ECO:0000313" key="12">
    <source>
        <dbReference type="Proteomes" id="UP000229641"/>
    </source>
</evidence>
<dbReference type="Pfam" id="PF01180">
    <property type="entry name" value="DHO_dh"/>
    <property type="match status" value="1"/>
</dbReference>
<evidence type="ECO:0000256" key="1">
    <source>
        <dbReference type="ARBA" id="ARBA00004496"/>
    </source>
</evidence>
<dbReference type="FunFam" id="3.20.20.70:FF:000027">
    <property type="entry name" value="Dihydropyrimidine dehydrogenase [NADP(+)]"/>
    <property type="match status" value="1"/>
</dbReference>
<keyword evidence="4 9" id="KW-0963">Cytoplasm</keyword>
<dbReference type="PANTHER" id="PTHR48109:SF1">
    <property type="entry name" value="DIHYDROOROTATE DEHYDROGENASE (FUMARATE)"/>
    <property type="match status" value="1"/>
</dbReference>
<feature type="binding site" evidence="9">
    <location>
        <position position="188"/>
    </location>
    <ligand>
        <name>FMN</name>
        <dbReference type="ChEBI" id="CHEBI:58210"/>
    </ligand>
</feature>
<evidence type="ECO:0000256" key="2">
    <source>
        <dbReference type="ARBA" id="ARBA00004725"/>
    </source>
</evidence>
<evidence type="ECO:0000313" key="11">
    <source>
        <dbReference type="EMBL" id="PIQ88527.1"/>
    </source>
</evidence>
<feature type="domain" description="Dihydroorotate dehydrogenase catalytic" evidence="10">
    <location>
        <begin position="10"/>
        <end position="283"/>
    </location>
</feature>
<dbReference type="GO" id="GO:0044205">
    <property type="term" value="P:'de novo' UMP biosynthetic process"/>
    <property type="evidence" value="ECO:0007669"/>
    <property type="project" value="UniProtKB-UniRule"/>
</dbReference>
<comment type="caution">
    <text evidence="9">Lacks conserved residue(s) required for the propagation of feature annotation.</text>
</comment>
<accession>A0A2H0LVZ7</accession>
<dbReference type="PIRSF" id="PIRSF000164">
    <property type="entry name" value="DHO_oxidase"/>
    <property type="match status" value="1"/>
</dbReference>
<name>A0A2H0LVZ7_9BACT</name>
<comment type="cofactor">
    <cofactor evidence="9">
        <name>FMN</name>
        <dbReference type="ChEBI" id="CHEBI:58210"/>
    </cofactor>
    <text evidence="9">Binds 1 FMN per subunit.</text>
</comment>
<comment type="function">
    <text evidence="9">Catalyzes the conversion of dihydroorotate to orotate.</text>
</comment>
<evidence type="ECO:0000256" key="4">
    <source>
        <dbReference type="ARBA" id="ARBA00022490"/>
    </source>
</evidence>
<dbReference type="PROSITE" id="PS00912">
    <property type="entry name" value="DHODEHASE_2"/>
    <property type="match status" value="1"/>
</dbReference>
<feature type="binding site" evidence="9">
    <location>
        <position position="125"/>
    </location>
    <ligand>
        <name>substrate</name>
    </ligand>
</feature>
<dbReference type="Proteomes" id="UP000229641">
    <property type="component" value="Unassembled WGS sequence"/>
</dbReference>
<evidence type="ECO:0000256" key="9">
    <source>
        <dbReference type="HAMAP-Rule" id="MF_00224"/>
    </source>
</evidence>
<dbReference type="HAMAP" id="MF_00224">
    <property type="entry name" value="DHO_dh_type1"/>
    <property type="match status" value="1"/>
</dbReference>
<dbReference type="NCBIfam" id="TIGR01037">
    <property type="entry name" value="pyrD_sub1_fam"/>
    <property type="match status" value="1"/>
</dbReference>
<dbReference type="InterPro" id="IPR012135">
    <property type="entry name" value="Dihydroorotate_DH_1_2"/>
</dbReference>
<feature type="binding site" evidence="9">
    <location>
        <begin position="68"/>
        <end position="72"/>
    </location>
    <ligand>
        <name>substrate</name>
    </ligand>
</feature>
<evidence type="ECO:0000256" key="7">
    <source>
        <dbReference type="ARBA" id="ARBA00022975"/>
    </source>
</evidence>
<dbReference type="InterPro" id="IPR049622">
    <property type="entry name" value="Dihydroorotate_DH_I"/>
</dbReference>
<feature type="binding site" evidence="9">
    <location>
        <begin position="240"/>
        <end position="241"/>
    </location>
    <ligand>
        <name>FMN</name>
        <dbReference type="ChEBI" id="CHEBI:58210"/>
    </ligand>
</feature>
<keyword evidence="6 9" id="KW-0288">FMN</keyword>
<keyword evidence="7 9" id="KW-0665">Pyrimidine biosynthesis</keyword>
<dbReference type="InterPro" id="IPR033888">
    <property type="entry name" value="DHOD_1B"/>
</dbReference>
<keyword evidence="8 9" id="KW-0560">Oxidoreductase</keyword>
<dbReference type="NCBIfam" id="NF005574">
    <property type="entry name" value="PRK07259.1"/>
    <property type="match status" value="1"/>
</dbReference>
<dbReference type="EC" id="1.3.-.-" evidence="9"/>
<feature type="binding site" evidence="9">
    <location>
        <begin position="189"/>
        <end position="190"/>
    </location>
    <ligand>
        <name>substrate</name>
    </ligand>
</feature>
<dbReference type="CDD" id="cd04740">
    <property type="entry name" value="DHOD_1B_like"/>
    <property type="match status" value="1"/>
</dbReference>